<name>A0A1W1XMQ3_9CLOT</name>
<protein>
    <submittedName>
        <fullName evidence="2">Dihydropyrimidine dehydrogenase (NAD+) subunit PreT</fullName>
    </submittedName>
</protein>
<dbReference type="Gene3D" id="1.10.1060.10">
    <property type="entry name" value="Alpha-helical ferredoxin"/>
    <property type="match status" value="1"/>
</dbReference>
<dbReference type="Pfam" id="PF14691">
    <property type="entry name" value="Fer4_20"/>
    <property type="match status" value="1"/>
</dbReference>
<dbReference type="RefSeq" id="WP_084116228.1">
    <property type="nucleotide sequence ID" value="NZ_FWXH01000008.1"/>
</dbReference>
<dbReference type="EMBL" id="FWXH01000008">
    <property type="protein sequence ID" value="SMC25206.1"/>
    <property type="molecule type" value="Genomic_DNA"/>
</dbReference>
<accession>A0A1W1XMQ3</accession>
<dbReference type="InterPro" id="IPR009051">
    <property type="entry name" value="Helical_ferredxn"/>
</dbReference>
<proteinExistence type="predicted"/>
<evidence type="ECO:0000259" key="1">
    <source>
        <dbReference type="Pfam" id="PF14691"/>
    </source>
</evidence>
<organism evidence="2 3">
    <name type="scientific">Clostridium acidisoli DSM 12555</name>
    <dbReference type="NCBI Taxonomy" id="1121291"/>
    <lineage>
        <taxon>Bacteria</taxon>
        <taxon>Bacillati</taxon>
        <taxon>Bacillota</taxon>
        <taxon>Clostridia</taxon>
        <taxon>Eubacteriales</taxon>
        <taxon>Clostridiaceae</taxon>
        <taxon>Clostridium</taxon>
    </lineage>
</organism>
<evidence type="ECO:0000313" key="3">
    <source>
        <dbReference type="Proteomes" id="UP000192468"/>
    </source>
</evidence>
<dbReference type="AlphaFoldDB" id="A0A1W1XMQ3"/>
<keyword evidence="3" id="KW-1185">Reference proteome</keyword>
<dbReference type="InterPro" id="IPR028261">
    <property type="entry name" value="DPD_II"/>
</dbReference>
<dbReference type="OrthoDB" id="9803192at2"/>
<feature type="domain" description="Dihydroprymidine dehydrogenase" evidence="1">
    <location>
        <begin position="9"/>
        <end position="97"/>
    </location>
</feature>
<dbReference type="Proteomes" id="UP000192468">
    <property type="component" value="Unassembled WGS sequence"/>
</dbReference>
<sequence length="99" mass="11005">MGKLNAIMLREEAARCLLCHEPPCSSACPVKKNPAAIIMSLRMDNYKGAALKANKALEKSGQCGEACENKMYCQRKCTRGKIDRPIKIRMIQENLADGY</sequence>
<gene>
    <name evidence="2" type="ORF">SAMN02745134_02406</name>
</gene>
<dbReference type="SUPFAM" id="SSF46548">
    <property type="entry name" value="alpha-helical ferredoxin"/>
    <property type="match status" value="1"/>
</dbReference>
<evidence type="ECO:0000313" key="2">
    <source>
        <dbReference type="EMBL" id="SMC25206.1"/>
    </source>
</evidence>
<dbReference type="STRING" id="1121291.SAMN02745134_02406"/>
<dbReference type="GO" id="GO:0051536">
    <property type="term" value="F:iron-sulfur cluster binding"/>
    <property type="evidence" value="ECO:0007669"/>
    <property type="project" value="InterPro"/>
</dbReference>
<reference evidence="2 3" key="1">
    <citation type="submission" date="2017-04" db="EMBL/GenBank/DDBJ databases">
        <authorList>
            <person name="Afonso C.L."/>
            <person name="Miller P.J."/>
            <person name="Scott M.A."/>
            <person name="Spackman E."/>
            <person name="Goraichik I."/>
            <person name="Dimitrov K.M."/>
            <person name="Suarez D.L."/>
            <person name="Swayne D.E."/>
        </authorList>
    </citation>
    <scope>NUCLEOTIDE SEQUENCE [LARGE SCALE GENOMIC DNA]</scope>
    <source>
        <strain evidence="2 3">DSM 12555</strain>
    </source>
</reference>